<evidence type="ECO:0000256" key="1">
    <source>
        <dbReference type="SAM" id="Phobius"/>
    </source>
</evidence>
<keyword evidence="1" id="KW-0472">Membrane</keyword>
<keyword evidence="1" id="KW-0812">Transmembrane</keyword>
<keyword evidence="1" id="KW-1133">Transmembrane helix</keyword>
<accession>F9UJR2</accession>
<keyword evidence="3" id="KW-1185">Reference proteome</keyword>
<organism evidence="2 3">
    <name type="scientific">Mycoplasmopsis columbina SF7</name>
    <dbReference type="NCBI Taxonomy" id="1037410"/>
    <lineage>
        <taxon>Bacteria</taxon>
        <taxon>Bacillati</taxon>
        <taxon>Mycoplasmatota</taxon>
        <taxon>Mycoplasmoidales</taxon>
        <taxon>Metamycoplasmataceae</taxon>
        <taxon>Mycoplasmopsis</taxon>
    </lineage>
</organism>
<gene>
    <name evidence="2" type="ORF">MCSF7_00556</name>
</gene>
<dbReference type="STRING" id="1037410.MCSF7_00556"/>
<dbReference type="AlphaFoldDB" id="F9UJR2"/>
<sequence>MSLLALALFLAIQINGFSKRLFFSKDILHKTMYPINLIAFAFGTTSILISGFISFIITKRYERRKNGQN</sequence>
<dbReference type="EMBL" id="AFXA01000008">
    <property type="protein sequence ID" value="EGV00443.1"/>
    <property type="molecule type" value="Genomic_DNA"/>
</dbReference>
<reference evidence="2 3" key="1">
    <citation type="journal article" date="2013" name="Genome Announc.">
        <title>Genome Sequence of Mycoplasma columbinum Strain SF7.</title>
        <authorList>
            <person name="Guo Z."/>
            <person name="Xu X."/>
            <person name="Zheng Q."/>
            <person name="Li T."/>
            <person name="Kuang S."/>
            <person name="Zhang Z."/>
            <person name="Chen Y."/>
            <person name="Lu X."/>
            <person name="Zhou R."/>
            <person name="Bi D."/>
            <person name="Jin H."/>
        </authorList>
    </citation>
    <scope>NUCLEOTIDE SEQUENCE [LARGE SCALE GENOMIC DNA]</scope>
    <source>
        <strain evidence="2 3">SF7</strain>
    </source>
</reference>
<evidence type="ECO:0000313" key="3">
    <source>
        <dbReference type="Proteomes" id="UP000004978"/>
    </source>
</evidence>
<evidence type="ECO:0000313" key="2">
    <source>
        <dbReference type="EMBL" id="EGV00443.1"/>
    </source>
</evidence>
<name>F9UJR2_9BACT</name>
<dbReference type="Proteomes" id="UP000004978">
    <property type="component" value="Unassembled WGS sequence"/>
</dbReference>
<protein>
    <submittedName>
        <fullName evidence="2">Uncharacterized protein</fullName>
    </submittedName>
</protein>
<comment type="caution">
    <text evidence="2">The sequence shown here is derived from an EMBL/GenBank/DDBJ whole genome shotgun (WGS) entry which is preliminary data.</text>
</comment>
<feature type="transmembrane region" description="Helical" evidence="1">
    <location>
        <begin position="34"/>
        <end position="57"/>
    </location>
</feature>
<proteinExistence type="predicted"/>